<sequence>MSWYKCNRNLVVVVLNSSSNSIMWETSLTQPTESATIYQVLPENSGIPPVLLALFPLQSSSPDRTRPGERSSDEKLEQRTLTTTMPLKTSSFSKSGVDRRLIPDRAHSVARGPSYPSVQHGLPDATLLSTSGRHRAVVAISVAIGCARWVLIVWALDATSSGPVACVL</sequence>
<keyword evidence="1" id="KW-0472">Membrane</keyword>
<reference evidence="2" key="1">
    <citation type="journal article" date="2023" name="Mol. Phylogenet. Evol.">
        <title>Genome-scale phylogeny and comparative genomics of the fungal order Sordariales.</title>
        <authorList>
            <person name="Hensen N."/>
            <person name="Bonometti L."/>
            <person name="Westerberg I."/>
            <person name="Brannstrom I.O."/>
            <person name="Guillou S."/>
            <person name="Cros-Aarteil S."/>
            <person name="Calhoun S."/>
            <person name="Haridas S."/>
            <person name="Kuo A."/>
            <person name="Mondo S."/>
            <person name="Pangilinan J."/>
            <person name="Riley R."/>
            <person name="LaButti K."/>
            <person name="Andreopoulos B."/>
            <person name="Lipzen A."/>
            <person name="Chen C."/>
            <person name="Yan M."/>
            <person name="Daum C."/>
            <person name="Ng V."/>
            <person name="Clum A."/>
            <person name="Steindorff A."/>
            <person name="Ohm R.A."/>
            <person name="Martin F."/>
            <person name="Silar P."/>
            <person name="Natvig D.O."/>
            <person name="Lalanne C."/>
            <person name="Gautier V."/>
            <person name="Ament-Velasquez S.L."/>
            <person name="Kruys A."/>
            <person name="Hutchinson M.I."/>
            <person name="Powell A.J."/>
            <person name="Barry K."/>
            <person name="Miller A.N."/>
            <person name="Grigoriev I.V."/>
            <person name="Debuchy R."/>
            <person name="Gladieux P."/>
            <person name="Hiltunen Thoren M."/>
            <person name="Johannesson H."/>
        </authorList>
    </citation>
    <scope>NUCLEOTIDE SEQUENCE</scope>
    <source>
        <strain evidence="2">SMH4131-1</strain>
    </source>
</reference>
<comment type="caution">
    <text evidence="2">The sequence shown here is derived from an EMBL/GenBank/DDBJ whole genome shotgun (WGS) entry which is preliminary data.</text>
</comment>
<keyword evidence="1" id="KW-0812">Transmembrane</keyword>
<dbReference type="EMBL" id="JAUEPO010000005">
    <property type="protein sequence ID" value="KAK3320583.1"/>
    <property type="molecule type" value="Genomic_DNA"/>
</dbReference>
<reference evidence="2" key="2">
    <citation type="submission" date="2023-06" db="EMBL/GenBank/DDBJ databases">
        <authorList>
            <consortium name="Lawrence Berkeley National Laboratory"/>
            <person name="Haridas S."/>
            <person name="Hensen N."/>
            <person name="Bonometti L."/>
            <person name="Westerberg I."/>
            <person name="Brannstrom I.O."/>
            <person name="Guillou S."/>
            <person name="Cros-Aarteil S."/>
            <person name="Calhoun S."/>
            <person name="Kuo A."/>
            <person name="Mondo S."/>
            <person name="Pangilinan J."/>
            <person name="Riley R."/>
            <person name="Labutti K."/>
            <person name="Andreopoulos B."/>
            <person name="Lipzen A."/>
            <person name="Chen C."/>
            <person name="Yanf M."/>
            <person name="Daum C."/>
            <person name="Ng V."/>
            <person name="Clum A."/>
            <person name="Steindorff A."/>
            <person name="Ohm R."/>
            <person name="Martin F."/>
            <person name="Silar P."/>
            <person name="Natvig D."/>
            <person name="Lalanne C."/>
            <person name="Gautier V."/>
            <person name="Ament-Velasquez S.L."/>
            <person name="Kruys A."/>
            <person name="Hutchinson M.I."/>
            <person name="Powell A.J."/>
            <person name="Barry K."/>
            <person name="Miller A.N."/>
            <person name="Grigoriev I.V."/>
            <person name="Debuchy R."/>
            <person name="Gladieux P."/>
            <person name="Thoren M.H."/>
            <person name="Johannesson H."/>
        </authorList>
    </citation>
    <scope>NUCLEOTIDE SEQUENCE</scope>
    <source>
        <strain evidence="2">SMH4131-1</strain>
    </source>
</reference>
<evidence type="ECO:0000256" key="1">
    <source>
        <dbReference type="SAM" id="Phobius"/>
    </source>
</evidence>
<name>A0AAE0M6Q6_9PEZI</name>
<dbReference type="Proteomes" id="UP001286456">
    <property type="component" value="Unassembled WGS sequence"/>
</dbReference>
<protein>
    <submittedName>
        <fullName evidence="2">Uncharacterized protein</fullName>
    </submittedName>
</protein>
<accession>A0AAE0M6Q6</accession>
<evidence type="ECO:0000313" key="3">
    <source>
        <dbReference type="Proteomes" id="UP001286456"/>
    </source>
</evidence>
<feature type="transmembrane region" description="Helical" evidence="1">
    <location>
        <begin position="136"/>
        <end position="156"/>
    </location>
</feature>
<dbReference type="AlphaFoldDB" id="A0AAE0M6Q6"/>
<keyword evidence="1" id="KW-1133">Transmembrane helix</keyword>
<organism evidence="2 3">
    <name type="scientific">Cercophora scortea</name>
    <dbReference type="NCBI Taxonomy" id="314031"/>
    <lineage>
        <taxon>Eukaryota</taxon>
        <taxon>Fungi</taxon>
        <taxon>Dikarya</taxon>
        <taxon>Ascomycota</taxon>
        <taxon>Pezizomycotina</taxon>
        <taxon>Sordariomycetes</taxon>
        <taxon>Sordariomycetidae</taxon>
        <taxon>Sordariales</taxon>
        <taxon>Lasiosphaeriaceae</taxon>
        <taxon>Cercophora</taxon>
    </lineage>
</organism>
<evidence type="ECO:0000313" key="2">
    <source>
        <dbReference type="EMBL" id="KAK3320583.1"/>
    </source>
</evidence>
<proteinExistence type="predicted"/>
<keyword evidence="3" id="KW-1185">Reference proteome</keyword>
<gene>
    <name evidence="2" type="ORF">B0T19DRAFT_243500</name>
</gene>